<dbReference type="SUPFAM" id="SSF50022">
    <property type="entry name" value="ISP domain"/>
    <property type="match status" value="1"/>
</dbReference>
<keyword evidence="2" id="KW-0479">Metal-binding</keyword>
<dbReference type="InterPro" id="IPR017941">
    <property type="entry name" value="Rieske_2Fe-2S"/>
</dbReference>
<name>A0A6J6W3Q8_9ZZZZ</name>
<evidence type="ECO:0000256" key="5">
    <source>
        <dbReference type="SAM" id="Phobius"/>
    </source>
</evidence>
<keyword evidence="5" id="KW-0812">Transmembrane</keyword>
<keyword evidence="3" id="KW-0408">Iron</keyword>
<feature type="transmembrane region" description="Helical" evidence="5">
    <location>
        <begin position="131"/>
        <end position="150"/>
    </location>
</feature>
<dbReference type="PANTHER" id="PTHR39157">
    <property type="entry name" value="INTEGRAL MEMBRANE PROTEIN-RELATED"/>
    <property type="match status" value="1"/>
</dbReference>
<dbReference type="InterPro" id="IPR036922">
    <property type="entry name" value="Rieske_2Fe-2S_sf"/>
</dbReference>
<evidence type="ECO:0000259" key="6">
    <source>
        <dbReference type="PROSITE" id="PS51296"/>
    </source>
</evidence>
<evidence type="ECO:0000256" key="4">
    <source>
        <dbReference type="ARBA" id="ARBA00023014"/>
    </source>
</evidence>
<sequence>MTTMRTQIRAVTSSWRNQAPAIRLIRLWLGLTWIYGGWDKATDPGFLGKTSSTSISKQLTGYSTSSPLGFLFRHMIERSTAIGIMVMVLEFAIGIATLLWIAPTTTAFVGFMMSVGLWIAVTWHVKPYFLGSDTAYAVLWLAYFLTLVGKRRKIDVSLDRRGAIRLAGVGIASIAAMFLGRGLAKTVATTSAASGSSNAKQLIKLADLPVGNTHEFSTSDGQPAIVFRTKNGVFAYSEVCTHQGCTVSYSPPDKALVCPCHGAAYDPFNGASVLGGPTSTPLSSIKVAISGAWVVLV</sequence>
<feature type="transmembrane region" description="Helical" evidence="5">
    <location>
        <begin position="81"/>
        <end position="101"/>
    </location>
</feature>
<keyword evidence="1" id="KW-0001">2Fe-2S</keyword>
<reference evidence="7" key="1">
    <citation type="submission" date="2020-05" db="EMBL/GenBank/DDBJ databases">
        <authorList>
            <person name="Chiriac C."/>
            <person name="Salcher M."/>
            <person name="Ghai R."/>
            <person name="Kavagutti S V."/>
        </authorList>
    </citation>
    <scope>NUCLEOTIDE SEQUENCE</scope>
</reference>
<feature type="transmembrane region" description="Helical" evidence="5">
    <location>
        <begin position="162"/>
        <end position="184"/>
    </location>
</feature>
<dbReference type="GO" id="GO:0051537">
    <property type="term" value="F:2 iron, 2 sulfur cluster binding"/>
    <property type="evidence" value="ECO:0007669"/>
    <property type="project" value="UniProtKB-KW"/>
</dbReference>
<accession>A0A6J6W3Q8</accession>
<keyword evidence="5" id="KW-1133">Transmembrane helix</keyword>
<proteinExistence type="predicted"/>
<evidence type="ECO:0000256" key="3">
    <source>
        <dbReference type="ARBA" id="ARBA00023004"/>
    </source>
</evidence>
<keyword evidence="4" id="KW-0411">Iron-sulfur</keyword>
<evidence type="ECO:0000256" key="1">
    <source>
        <dbReference type="ARBA" id="ARBA00022714"/>
    </source>
</evidence>
<evidence type="ECO:0000256" key="2">
    <source>
        <dbReference type="ARBA" id="ARBA00022723"/>
    </source>
</evidence>
<dbReference type="PROSITE" id="PS51296">
    <property type="entry name" value="RIESKE"/>
    <property type="match status" value="1"/>
</dbReference>
<dbReference type="PANTHER" id="PTHR39157:SF1">
    <property type="entry name" value="DOXX FAMILY PROTEIN"/>
    <property type="match status" value="1"/>
</dbReference>
<dbReference type="Gene3D" id="2.102.10.10">
    <property type="entry name" value="Rieske [2Fe-2S] iron-sulphur domain"/>
    <property type="match status" value="1"/>
</dbReference>
<organism evidence="7">
    <name type="scientific">freshwater metagenome</name>
    <dbReference type="NCBI Taxonomy" id="449393"/>
    <lineage>
        <taxon>unclassified sequences</taxon>
        <taxon>metagenomes</taxon>
        <taxon>ecological metagenomes</taxon>
    </lineage>
</organism>
<feature type="domain" description="Rieske" evidence="6">
    <location>
        <begin position="200"/>
        <end position="296"/>
    </location>
</feature>
<dbReference type="CDD" id="cd03467">
    <property type="entry name" value="Rieske"/>
    <property type="match status" value="1"/>
</dbReference>
<dbReference type="EMBL" id="CAEZZR010000085">
    <property type="protein sequence ID" value="CAB4777598.1"/>
    <property type="molecule type" value="Genomic_DNA"/>
</dbReference>
<keyword evidence="5" id="KW-0472">Membrane</keyword>
<dbReference type="AlphaFoldDB" id="A0A6J6W3Q8"/>
<dbReference type="Pfam" id="PF00355">
    <property type="entry name" value="Rieske"/>
    <property type="match status" value="1"/>
</dbReference>
<dbReference type="GO" id="GO:0046872">
    <property type="term" value="F:metal ion binding"/>
    <property type="evidence" value="ECO:0007669"/>
    <property type="project" value="UniProtKB-KW"/>
</dbReference>
<evidence type="ECO:0000313" key="7">
    <source>
        <dbReference type="EMBL" id="CAB4777598.1"/>
    </source>
</evidence>
<gene>
    <name evidence="7" type="ORF">UFOPK2907_00935</name>
</gene>
<protein>
    <submittedName>
        <fullName evidence="7">Unannotated protein</fullName>
    </submittedName>
</protein>